<keyword evidence="3" id="KW-1185">Reference proteome</keyword>
<dbReference type="Proteomes" id="UP001385951">
    <property type="component" value="Unassembled WGS sequence"/>
</dbReference>
<sequence>MPETHRHLLDRCRVAQNHFLNPNKMSGFSSLFSKIIPKPRKLTSTDPSYKQQVEGGKLVFSKSLQDVAGTTLDLVQVFTPRRFRLVDCRHLIHENKLCIYEFKQFPTVPYAALSYVWRGNPLAPDWTEETGTFSVKGAEDGDPISLDILRSVSNALSLGRQFAVGPFLWLDRLCILQTDKSDKGWQITHMYKLYRSCMVCVVLPGGIQRLVGLDEETGWIHRGWTLQESLAPEKVVVFFRYSRDFFEGEDIDKLLEECEKYDGQDFAPIQRGGDYISHPYLRSMKRYGRCAWMPLDDLLESATENPNWRLTRMPPPADMSDNPVILGHLTPCELLHMARTYSISSYQGRQEWREQAIWRASFIRTSSRPVDMVFSIMQLFDITLDITAFKKDDRLSATIALASEILRRGKTASWLGALFTLDSSPQICTFPRFPMTSVAGKAQIKNTSGDVVDMVEEIEKIPTYRWIDEVPGGSMNNEGYFIFTSTAVRIARVSNEQAPGVDQYSGPQEIDGFMHFAAEDESLWQIHPEASDMQKLDDRPRAFMVFLGMQVAHISTVESEKVEGDAIVLVIEEHAPERFHKVSCFLFWSSFNRLVRQGTHRKFYLGGPEAVTPSQEDSTEEKAYTGCLPYKFRLR</sequence>
<dbReference type="EMBL" id="JASBNA010000025">
    <property type="protein sequence ID" value="KAK7684435.1"/>
    <property type="molecule type" value="Genomic_DNA"/>
</dbReference>
<comment type="caution">
    <text evidence="2">The sequence shown here is derived from an EMBL/GenBank/DDBJ whole genome shotgun (WGS) entry which is preliminary data.</text>
</comment>
<feature type="domain" description="Heterokaryon incompatibility" evidence="1">
    <location>
        <begin position="110"/>
        <end position="204"/>
    </location>
</feature>
<accession>A0AAW0FSX6</accession>
<proteinExistence type="predicted"/>
<evidence type="ECO:0000259" key="1">
    <source>
        <dbReference type="Pfam" id="PF06985"/>
    </source>
</evidence>
<dbReference type="AlphaFoldDB" id="A0AAW0FSX6"/>
<dbReference type="PANTHER" id="PTHR33112:SF16">
    <property type="entry name" value="HETEROKARYON INCOMPATIBILITY DOMAIN-CONTAINING PROTEIN"/>
    <property type="match status" value="1"/>
</dbReference>
<reference evidence="2 3" key="1">
    <citation type="submission" date="2022-09" db="EMBL/GenBank/DDBJ databases">
        <authorList>
            <person name="Palmer J.M."/>
        </authorList>
    </citation>
    <scope>NUCLEOTIDE SEQUENCE [LARGE SCALE GENOMIC DNA]</scope>
    <source>
        <strain evidence="2 3">DSM 7382</strain>
    </source>
</reference>
<protein>
    <recommendedName>
        <fullName evidence="1">Heterokaryon incompatibility domain-containing protein</fullName>
    </recommendedName>
</protein>
<evidence type="ECO:0000313" key="2">
    <source>
        <dbReference type="EMBL" id="KAK7684435.1"/>
    </source>
</evidence>
<dbReference type="Pfam" id="PF06985">
    <property type="entry name" value="HET"/>
    <property type="match status" value="1"/>
</dbReference>
<dbReference type="InterPro" id="IPR010730">
    <property type="entry name" value="HET"/>
</dbReference>
<dbReference type="PANTHER" id="PTHR33112">
    <property type="entry name" value="DOMAIN PROTEIN, PUTATIVE-RELATED"/>
    <property type="match status" value="1"/>
</dbReference>
<gene>
    <name evidence="2" type="ORF">QCA50_012382</name>
</gene>
<name>A0AAW0FSX6_9APHY</name>
<organism evidence="2 3">
    <name type="scientific">Cerrena zonata</name>
    <dbReference type="NCBI Taxonomy" id="2478898"/>
    <lineage>
        <taxon>Eukaryota</taxon>
        <taxon>Fungi</taxon>
        <taxon>Dikarya</taxon>
        <taxon>Basidiomycota</taxon>
        <taxon>Agaricomycotina</taxon>
        <taxon>Agaricomycetes</taxon>
        <taxon>Polyporales</taxon>
        <taxon>Cerrenaceae</taxon>
        <taxon>Cerrena</taxon>
    </lineage>
</organism>
<evidence type="ECO:0000313" key="3">
    <source>
        <dbReference type="Proteomes" id="UP001385951"/>
    </source>
</evidence>